<gene>
    <name evidence="4" type="ORF">DW888_05465</name>
</gene>
<evidence type="ECO:0000313" key="5">
    <source>
        <dbReference type="Proteomes" id="UP000284379"/>
    </source>
</evidence>
<dbReference type="AlphaFoldDB" id="A0A413VTW8"/>
<evidence type="ECO:0000313" key="4">
    <source>
        <dbReference type="EMBL" id="RHB37001.1"/>
    </source>
</evidence>
<dbReference type="Pfam" id="PF25852">
    <property type="entry name" value="DUF6242_C"/>
    <property type="match status" value="1"/>
</dbReference>
<organism evidence="4 5">
    <name type="scientific">Bacteroides nordii</name>
    <dbReference type="NCBI Taxonomy" id="291645"/>
    <lineage>
        <taxon>Bacteria</taxon>
        <taxon>Pseudomonadati</taxon>
        <taxon>Bacteroidota</taxon>
        <taxon>Bacteroidia</taxon>
        <taxon>Bacteroidales</taxon>
        <taxon>Bacteroidaceae</taxon>
        <taxon>Bacteroides</taxon>
    </lineage>
</organism>
<evidence type="ECO:0000259" key="3">
    <source>
        <dbReference type="Pfam" id="PF25852"/>
    </source>
</evidence>
<name>A0A413VTW8_9BACE</name>
<evidence type="ECO:0000256" key="1">
    <source>
        <dbReference type="SAM" id="SignalP"/>
    </source>
</evidence>
<dbReference type="InterPro" id="IPR058667">
    <property type="entry name" value="DUF6242_C"/>
</dbReference>
<dbReference type="Proteomes" id="UP000284379">
    <property type="component" value="Unassembled WGS sequence"/>
</dbReference>
<reference evidence="4 5" key="1">
    <citation type="submission" date="2018-08" db="EMBL/GenBank/DDBJ databases">
        <title>A genome reference for cultivated species of the human gut microbiota.</title>
        <authorList>
            <person name="Zou Y."/>
            <person name="Xue W."/>
            <person name="Luo G."/>
        </authorList>
    </citation>
    <scope>NUCLEOTIDE SEQUENCE [LARGE SCALE GENOMIC DNA]</scope>
    <source>
        <strain evidence="4 5">AM40-30BH</strain>
    </source>
</reference>
<sequence>MRIKFLSVIVSFLLVSFAMSSCLGDDDPIEYSPNALLQAFELDKVLGVNYQFTIDQLTGEIYNQDSLPVGSDTIIDRILIKTMTVAGFVTIRNSANTEDSIFNIADSVNLVGTVEKPFRFKVWAPDMEHTREYALSVRVHQQQPDSLNWGKGPIGTNFAPQIKGKQKSIIFNNQIYVYGPSSSSVYYTTLSNGQLGTDGTWNSSLINGLPSTDLTSIVNFNSTLYATTAADKKVYSSNDGINWEEAPAFGDNTVVLIAPIGNSLTGIKTLDNEDMFCTTTNGSDWTEEGVVPKNFPRNNISVTSFQNITGVPNIMIVGNIPEENKTENDTATVAWGYMQGQEWAALDDSSYPCPLLKDPSIMYYGGAFYIFGKDFKTFYKSEAGIVWKEVTNMFMFPIDQTIEIKDEEDNIQTEYNYGFRGEESDYSMVVDENNFIWIMRSYDETPGAIANSGNVWRGKLNRLGFARQ</sequence>
<protein>
    <recommendedName>
        <fullName evidence="6">Exo-alpha-sialidase</fullName>
    </recommendedName>
</protein>
<comment type="caution">
    <text evidence="4">The sequence shown here is derived from an EMBL/GenBank/DDBJ whole genome shotgun (WGS) entry which is preliminary data.</text>
</comment>
<feature type="chain" id="PRO_5019394145" description="Exo-alpha-sialidase" evidence="1">
    <location>
        <begin position="21"/>
        <end position="468"/>
    </location>
</feature>
<dbReference type="PROSITE" id="PS51257">
    <property type="entry name" value="PROKAR_LIPOPROTEIN"/>
    <property type="match status" value="1"/>
</dbReference>
<feature type="domain" description="DUF6242" evidence="3">
    <location>
        <begin position="143"/>
        <end position="468"/>
    </location>
</feature>
<evidence type="ECO:0008006" key="6">
    <source>
        <dbReference type="Google" id="ProtNLM"/>
    </source>
</evidence>
<dbReference type="InterPro" id="IPR046209">
    <property type="entry name" value="DUF6242_N"/>
</dbReference>
<dbReference type="Pfam" id="PF19755">
    <property type="entry name" value="DUF6242"/>
    <property type="match status" value="1"/>
</dbReference>
<accession>A0A413VTW8</accession>
<feature type="domain" description="DUF6242" evidence="2">
    <location>
        <begin position="43"/>
        <end position="137"/>
    </location>
</feature>
<keyword evidence="1" id="KW-0732">Signal</keyword>
<dbReference type="EMBL" id="QSGO01000003">
    <property type="protein sequence ID" value="RHB37001.1"/>
    <property type="molecule type" value="Genomic_DNA"/>
</dbReference>
<dbReference type="RefSeq" id="WP_002558992.1">
    <property type="nucleotide sequence ID" value="NZ_CABJFV010000003.1"/>
</dbReference>
<evidence type="ECO:0000259" key="2">
    <source>
        <dbReference type="Pfam" id="PF19755"/>
    </source>
</evidence>
<proteinExistence type="predicted"/>
<feature type="signal peptide" evidence="1">
    <location>
        <begin position="1"/>
        <end position="20"/>
    </location>
</feature>